<dbReference type="PANTHER" id="PTHR44858">
    <property type="entry name" value="TETRATRICOPEPTIDE REPEAT PROTEIN 6"/>
    <property type="match status" value="1"/>
</dbReference>
<evidence type="ECO:0000256" key="1">
    <source>
        <dbReference type="ARBA" id="ARBA00022737"/>
    </source>
</evidence>
<name>A0AAE4ZA69_9BACT</name>
<evidence type="ECO:0000256" key="4">
    <source>
        <dbReference type="SAM" id="MobiDB-lite"/>
    </source>
</evidence>
<dbReference type="InterPro" id="IPR050498">
    <property type="entry name" value="Ycf3"/>
</dbReference>
<evidence type="ECO:0000313" key="6">
    <source>
        <dbReference type="EMBL" id="NIR76625.1"/>
    </source>
</evidence>
<dbReference type="Proteomes" id="UP000702544">
    <property type="component" value="Unassembled WGS sequence"/>
</dbReference>
<proteinExistence type="predicted"/>
<evidence type="ECO:0000256" key="2">
    <source>
        <dbReference type="ARBA" id="ARBA00022803"/>
    </source>
</evidence>
<keyword evidence="5" id="KW-0812">Transmembrane</keyword>
<dbReference type="InterPro" id="IPR011990">
    <property type="entry name" value="TPR-like_helical_dom_sf"/>
</dbReference>
<dbReference type="Gene3D" id="3.40.50.10610">
    <property type="entry name" value="ABC-type transport auxiliary lipoprotein component"/>
    <property type="match status" value="1"/>
</dbReference>
<reference evidence="6 7" key="1">
    <citation type="submission" date="2020-01" db="EMBL/GenBank/DDBJ databases">
        <title>Genomes assembled from Gulf of Kutch pelagic sediment metagenomes.</title>
        <authorList>
            <person name="Chandrashekar M."/>
            <person name="Mahajan M.S."/>
            <person name="Dave K.J."/>
            <person name="Vatsa P."/>
            <person name="Nathani N.M."/>
        </authorList>
    </citation>
    <scope>NUCLEOTIDE SEQUENCE [LARGE SCALE GENOMIC DNA]</scope>
    <source>
        <strain evidence="6">KS3-K002</strain>
    </source>
</reference>
<evidence type="ECO:0000256" key="5">
    <source>
        <dbReference type="SAM" id="Phobius"/>
    </source>
</evidence>
<dbReference type="SUPFAM" id="SSF48452">
    <property type="entry name" value="TPR-like"/>
    <property type="match status" value="2"/>
</dbReference>
<dbReference type="GO" id="GO:0046813">
    <property type="term" value="P:receptor-mediated virion attachment to host cell"/>
    <property type="evidence" value="ECO:0007669"/>
    <property type="project" value="TreeGrafter"/>
</dbReference>
<keyword evidence="1" id="KW-0677">Repeat</keyword>
<dbReference type="PROSITE" id="PS50293">
    <property type="entry name" value="TPR_REGION"/>
    <property type="match status" value="1"/>
</dbReference>
<feature type="transmembrane region" description="Helical" evidence="5">
    <location>
        <begin position="46"/>
        <end position="68"/>
    </location>
</feature>
<dbReference type="AlphaFoldDB" id="A0AAE4ZA69"/>
<protein>
    <submittedName>
        <fullName evidence="6">Tetratricopeptide repeat protein</fullName>
    </submittedName>
</protein>
<evidence type="ECO:0000313" key="7">
    <source>
        <dbReference type="Proteomes" id="UP000702544"/>
    </source>
</evidence>
<feature type="repeat" description="TPR" evidence="3">
    <location>
        <begin position="409"/>
        <end position="442"/>
    </location>
</feature>
<gene>
    <name evidence="6" type="ORF">GWO12_16210</name>
</gene>
<dbReference type="PROSITE" id="PS50005">
    <property type="entry name" value="TPR"/>
    <property type="match status" value="1"/>
</dbReference>
<feature type="transmembrane region" description="Helical" evidence="5">
    <location>
        <begin position="113"/>
        <end position="134"/>
    </location>
</feature>
<feature type="region of interest" description="Disordered" evidence="4">
    <location>
        <begin position="73"/>
        <end position="97"/>
    </location>
</feature>
<dbReference type="Pfam" id="PF13176">
    <property type="entry name" value="TPR_7"/>
    <property type="match status" value="1"/>
</dbReference>
<dbReference type="EMBL" id="JAACAK010000137">
    <property type="protein sequence ID" value="NIR76625.1"/>
    <property type="molecule type" value="Genomic_DNA"/>
</dbReference>
<keyword evidence="5" id="KW-1133">Transmembrane helix</keyword>
<dbReference type="InterPro" id="IPR019734">
    <property type="entry name" value="TPR_rpt"/>
</dbReference>
<dbReference type="Gene3D" id="1.25.40.10">
    <property type="entry name" value="Tetratricopeptide repeat domain"/>
    <property type="match status" value="3"/>
</dbReference>
<accession>A0AAE4ZA69</accession>
<sequence length="773" mass="84948">MFDIKQLIHEVHRRSLWQVLAVYLATAWLVLQAVEVLTSSYGLPQWFPALAAALLLLGLPFVMATAIVQEGPPGMQHRDPTLLPESDEAAPAPPERPAVQRTGLRRIFNWRNAILIGVSLFAIWGVIAAIWLFVGFRDLVVRAEAAEFFSAKEEVVVTRFGNETDQPALHLAVAEAIATDLAGSEYVDVADRAALEDVLERMQLPDTTTIDEEVAVEIARREGYPAVIAGSVTQLGSGYQISARIIEATTGAVAVRVRETAADETAVVETVEQLSRLIRRHLGEALTSLQRSEPLPQVTTPSLEALELYARGVQYGRRGKPEQAIPLLEQAVALDTTFATAYRALSIYHGNLGDAGPAQRYVEKAWAYRDRLARRERYLVGALHHSWRWDLDSAAYYYQLEIERDPDSHVAINNLGDLYERMGRYEEAERLYRRTVELVPEMSTGYVNVASISRTLGDHAAAESAEARLKSDFPNTYNTIFTPVANAVYVGDLEQAEAQAREAAADPRPFVSVWARWYLSSLAALHGDVDATLAHADTLIALDQESGATLASYVTLRDLAFAMLAAGMPERVVPVSERLQAQALEATEPFLANLGLGAVAMSYAIAGDLATTRDFLEQLDSLQQATGFHPMGVGETTRAIVALQEDRAEDALRHLQKSREQAFGRRSWPNRLLAADAHAALGRPAEAAAEYDSLTRSYRLFWGGQGAYGSIKPLAHERAADAYLAAGDTARAVGHLTEFIELWRDADPALQPRVESARRRLAQLAGEGPRTAR</sequence>
<comment type="caution">
    <text evidence="6">The sequence shown here is derived from an EMBL/GenBank/DDBJ whole genome shotgun (WGS) entry which is preliminary data.</text>
</comment>
<dbReference type="PANTHER" id="PTHR44858:SF1">
    <property type="entry name" value="UDP-N-ACETYLGLUCOSAMINE--PEPTIDE N-ACETYLGLUCOSAMINYLTRANSFERASE SPINDLY-RELATED"/>
    <property type="match status" value="1"/>
</dbReference>
<organism evidence="6 7">
    <name type="scientific">Candidatus Kutchimonas denitrificans</name>
    <dbReference type="NCBI Taxonomy" id="3056748"/>
    <lineage>
        <taxon>Bacteria</taxon>
        <taxon>Pseudomonadati</taxon>
        <taxon>Gemmatimonadota</taxon>
        <taxon>Gemmatimonadia</taxon>
        <taxon>Candidatus Palauibacterales</taxon>
        <taxon>Candidatus Palauibacteraceae</taxon>
        <taxon>Candidatus Kutchimonas</taxon>
    </lineage>
</organism>
<dbReference type="SMART" id="SM00028">
    <property type="entry name" value="TPR"/>
    <property type="match status" value="3"/>
</dbReference>
<feature type="transmembrane region" description="Helical" evidence="5">
    <location>
        <begin position="15"/>
        <end position="34"/>
    </location>
</feature>
<evidence type="ECO:0000256" key="3">
    <source>
        <dbReference type="PROSITE-ProRule" id="PRU00339"/>
    </source>
</evidence>
<keyword evidence="2 3" id="KW-0802">TPR repeat</keyword>
<dbReference type="GO" id="GO:0009279">
    <property type="term" value="C:cell outer membrane"/>
    <property type="evidence" value="ECO:0007669"/>
    <property type="project" value="TreeGrafter"/>
</dbReference>
<keyword evidence="5" id="KW-0472">Membrane</keyword>